<name>A0A7G8BMI3_9BACT</name>
<sequence>MEQSLDRTIALLSRTPAALDALLRDLPEEWTRGSEGGNTWSAFDVVGHLIDGERVDWMPRAKMVLQFGESRTFEPFDREQHLSQTAGKSLEQLLDEFARLRAENLEELRSLNLRQEDLERRGRHPTFGVVTLSQLLATWADHDLTHLHQISRILAHQYREAVGPWSRFLGVLQCQGHSSM</sequence>
<evidence type="ECO:0000313" key="4">
    <source>
        <dbReference type="Proteomes" id="UP000515312"/>
    </source>
</evidence>
<evidence type="ECO:0000259" key="2">
    <source>
        <dbReference type="Pfam" id="PF12867"/>
    </source>
</evidence>
<proteinExistence type="predicted"/>
<evidence type="ECO:0000256" key="1">
    <source>
        <dbReference type="SAM" id="Coils"/>
    </source>
</evidence>
<dbReference type="KEGG" id="adin:H7849_07485"/>
<protein>
    <submittedName>
        <fullName evidence="3">DinB family protein</fullName>
    </submittedName>
</protein>
<dbReference type="AlphaFoldDB" id="A0A7G8BMI3"/>
<feature type="domain" description="DinB-like" evidence="2">
    <location>
        <begin position="12"/>
        <end position="150"/>
    </location>
</feature>
<dbReference type="InterPro" id="IPR024775">
    <property type="entry name" value="DinB-like"/>
</dbReference>
<accession>A0A7G8BMI3</accession>
<organism evidence="3 4">
    <name type="scientific">Alloacidobacterium dinghuense</name>
    <dbReference type="NCBI Taxonomy" id="2763107"/>
    <lineage>
        <taxon>Bacteria</taxon>
        <taxon>Pseudomonadati</taxon>
        <taxon>Acidobacteriota</taxon>
        <taxon>Terriglobia</taxon>
        <taxon>Terriglobales</taxon>
        <taxon>Acidobacteriaceae</taxon>
        <taxon>Alloacidobacterium</taxon>
    </lineage>
</organism>
<dbReference type="RefSeq" id="WP_186745374.1">
    <property type="nucleotide sequence ID" value="NZ_CP060394.1"/>
</dbReference>
<keyword evidence="1" id="KW-0175">Coiled coil</keyword>
<evidence type="ECO:0000313" key="3">
    <source>
        <dbReference type="EMBL" id="QNI33753.1"/>
    </source>
</evidence>
<dbReference type="Gene3D" id="1.20.120.450">
    <property type="entry name" value="dinb family like domain"/>
    <property type="match status" value="1"/>
</dbReference>
<dbReference type="Pfam" id="PF12867">
    <property type="entry name" value="DinB_2"/>
    <property type="match status" value="1"/>
</dbReference>
<dbReference type="Proteomes" id="UP000515312">
    <property type="component" value="Chromosome"/>
</dbReference>
<reference evidence="3 4" key="1">
    <citation type="submission" date="2020-08" db="EMBL/GenBank/DDBJ databases">
        <title>Edaphobacter telluris sp. nov. and Acidobacterium dinghuensis sp. nov., two acidobacteria isolated from forest soil.</title>
        <authorList>
            <person name="Fu J."/>
            <person name="Qiu L."/>
        </authorList>
    </citation>
    <scope>NUCLEOTIDE SEQUENCE [LARGE SCALE GENOMIC DNA]</scope>
    <source>
        <strain evidence="3">4Y35</strain>
    </source>
</reference>
<gene>
    <name evidence="3" type="ORF">H7849_07485</name>
</gene>
<feature type="coiled-coil region" evidence="1">
    <location>
        <begin position="90"/>
        <end position="121"/>
    </location>
</feature>
<dbReference type="SUPFAM" id="SSF109854">
    <property type="entry name" value="DinB/YfiT-like putative metalloenzymes"/>
    <property type="match status" value="1"/>
</dbReference>
<dbReference type="EMBL" id="CP060394">
    <property type="protein sequence ID" value="QNI33753.1"/>
    <property type="molecule type" value="Genomic_DNA"/>
</dbReference>
<dbReference type="InterPro" id="IPR034660">
    <property type="entry name" value="DinB/YfiT-like"/>
</dbReference>
<keyword evidence="4" id="KW-1185">Reference proteome</keyword>